<name>A0A2T0UK04_9MICO</name>
<dbReference type="PANTHER" id="PTHR43798">
    <property type="entry name" value="MONOACYLGLYCEROL LIPASE"/>
    <property type="match status" value="1"/>
</dbReference>
<feature type="domain" description="AB hydrolase-1" evidence="1">
    <location>
        <begin position="41"/>
        <end position="284"/>
    </location>
</feature>
<dbReference type="Pfam" id="PF12697">
    <property type="entry name" value="Abhydrolase_6"/>
    <property type="match status" value="1"/>
</dbReference>
<organism evidence="2 3">
    <name type="scientific">Knoellia remsis</name>
    <dbReference type="NCBI Taxonomy" id="407159"/>
    <lineage>
        <taxon>Bacteria</taxon>
        <taxon>Bacillati</taxon>
        <taxon>Actinomycetota</taxon>
        <taxon>Actinomycetes</taxon>
        <taxon>Micrococcales</taxon>
        <taxon>Intrasporangiaceae</taxon>
        <taxon>Knoellia</taxon>
    </lineage>
</organism>
<sequence>MSTTSSTGWSRVLSIPAAGGATISATEYAAPGTPADDTPTVVLAHGWTLSRKSWEPVIRALQAERNVRVVAYDQRGHGRSTWGSVKAQPIRELGNDLATVIAAVAPEGPLVLGGHSMGGMTIMAYAGQHPSAYADRVRGTVLVATSAAMDGRKPVPGEKFFMGIASKAPVAFPGLPLPKAMHRRMIFGENPPRDGVREATRQITRTKMATTGRYFHSLAAHDELASLEAVGARPTRVIVGTKDSLTPVRWSRTLNERIPGSELTVLPGKGHMLTYEATDVVVDALVEAIDRT</sequence>
<accession>A0A2T0UK04</accession>
<comment type="caution">
    <text evidence="2">The sequence shown here is derived from an EMBL/GenBank/DDBJ whole genome shotgun (WGS) entry which is preliminary data.</text>
</comment>
<evidence type="ECO:0000259" key="1">
    <source>
        <dbReference type="Pfam" id="PF12697"/>
    </source>
</evidence>
<dbReference type="PRINTS" id="PR00111">
    <property type="entry name" value="ABHYDROLASE"/>
</dbReference>
<dbReference type="AlphaFoldDB" id="A0A2T0UK04"/>
<evidence type="ECO:0000313" key="2">
    <source>
        <dbReference type="EMBL" id="PRY58252.1"/>
    </source>
</evidence>
<dbReference type="GO" id="GO:0003824">
    <property type="term" value="F:catalytic activity"/>
    <property type="evidence" value="ECO:0007669"/>
    <property type="project" value="UniProtKB-ARBA"/>
</dbReference>
<dbReference type="EMBL" id="PVTI01000012">
    <property type="protein sequence ID" value="PRY58252.1"/>
    <property type="molecule type" value="Genomic_DNA"/>
</dbReference>
<dbReference type="InterPro" id="IPR050266">
    <property type="entry name" value="AB_hydrolase_sf"/>
</dbReference>
<gene>
    <name evidence="2" type="ORF">BCF74_11269</name>
</gene>
<dbReference type="OrthoDB" id="5422338at2"/>
<dbReference type="InterPro" id="IPR029058">
    <property type="entry name" value="AB_hydrolase_fold"/>
</dbReference>
<proteinExistence type="predicted"/>
<dbReference type="InterPro" id="IPR000073">
    <property type="entry name" value="AB_hydrolase_1"/>
</dbReference>
<evidence type="ECO:0000313" key="3">
    <source>
        <dbReference type="Proteomes" id="UP000237822"/>
    </source>
</evidence>
<reference evidence="2 3" key="1">
    <citation type="submission" date="2018-03" db="EMBL/GenBank/DDBJ databases">
        <title>Genomic Encyclopedia of Archaeal and Bacterial Type Strains, Phase II (KMG-II): from individual species to whole genera.</title>
        <authorList>
            <person name="Goeker M."/>
        </authorList>
    </citation>
    <scope>NUCLEOTIDE SEQUENCE [LARGE SCALE GENOMIC DNA]</scope>
    <source>
        <strain evidence="2 3">ATCC BAA-1496</strain>
    </source>
</reference>
<protein>
    <submittedName>
        <fullName evidence="2">Pimeloyl-ACP methyl ester carboxylesterase</fullName>
    </submittedName>
</protein>
<dbReference type="Proteomes" id="UP000237822">
    <property type="component" value="Unassembled WGS sequence"/>
</dbReference>
<dbReference type="SUPFAM" id="SSF53474">
    <property type="entry name" value="alpha/beta-Hydrolases"/>
    <property type="match status" value="1"/>
</dbReference>
<dbReference type="Gene3D" id="3.40.50.1820">
    <property type="entry name" value="alpha/beta hydrolase"/>
    <property type="match status" value="1"/>
</dbReference>
<dbReference type="RefSeq" id="WP_106297584.1">
    <property type="nucleotide sequence ID" value="NZ_PVTI01000012.1"/>
</dbReference>
<keyword evidence="3" id="KW-1185">Reference proteome</keyword>